<dbReference type="CTD" id="20205547"/>
<dbReference type="AlphaFoldDB" id="T1F9P8"/>
<protein>
    <submittedName>
        <fullName evidence="1 2">Uncharacterized protein</fullName>
    </submittedName>
</protein>
<name>T1F9P8_HELRO</name>
<dbReference type="RefSeq" id="XP_009021445.1">
    <property type="nucleotide sequence ID" value="XM_009023197.1"/>
</dbReference>
<reference evidence="2" key="3">
    <citation type="submission" date="2015-06" db="UniProtKB">
        <authorList>
            <consortium name="EnsemblMetazoa"/>
        </authorList>
    </citation>
    <scope>IDENTIFICATION</scope>
</reference>
<accession>T1F9P8</accession>
<reference evidence="3" key="1">
    <citation type="submission" date="2012-12" db="EMBL/GenBank/DDBJ databases">
        <authorList>
            <person name="Hellsten U."/>
            <person name="Grimwood J."/>
            <person name="Chapman J.A."/>
            <person name="Shapiro H."/>
            <person name="Aerts A."/>
            <person name="Otillar R.P."/>
            <person name="Terry A.Y."/>
            <person name="Boore J.L."/>
            <person name="Simakov O."/>
            <person name="Marletaz F."/>
            <person name="Cho S.-J."/>
            <person name="Edsinger-Gonzales E."/>
            <person name="Havlak P."/>
            <person name="Kuo D.-H."/>
            <person name="Larsson T."/>
            <person name="Lv J."/>
            <person name="Arendt D."/>
            <person name="Savage R."/>
            <person name="Osoegawa K."/>
            <person name="de Jong P."/>
            <person name="Lindberg D.R."/>
            <person name="Seaver E.C."/>
            <person name="Weisblat D.A."/>
            <person name="Putnam N.H."/>
            <person name="Grigoriev I.V."/>
            <person name="Rokhsar D.S."/>
        </authorList>
    </citation>
    <scope>NUCLEOTIDE SEQUENCE</scope>
</reference>
<sequence>MDTMLKWCESYLVDRFQQVFSDDKPAVDEGCHRIRCSTRFDVNIEACLIAPEPDEVALQIISEVGTFHKFRTMQRYVRNCSPQQSISSISQSLPSPFFWIIHWC</sequence>
<dbReference type="Proteomes" id="UP000015101">
    <property type="component" value="Unassembled WGS sequence"/>
</dbReference>
<proteinExistence type="predicted"/>
<evidence type="ECO:0000313" key="1">
    <source>
        <dbReference type="EMBL" id="ESO00395.1"/>
    </source>
</evidence>
<dbReference type="InParanoid" id="T1F9P8"/>
<keyword evidence="3" id="KW-1185">Reference proteome</keyword>
<reference evidence="1 3" key="2">
    <citation type="journal article" date="2013" name="Nature">
        <title>Insights into bilaterian evolution from three spiralian genomes.</title>
        <authorList>
            <person name="Simakov O."/>
            <person name="Marletaz F."/>
            <person name="Cho S.J."/>
            <person name="Edsinger-Gonzales E."/>
            <person name="Havlak P."/>
            <person name="Hellsten U."/>
            <person name="Kuo D.H."/>
            <person name="Larsson T."/>
            <person name="Lv J."/>
            <person name="Arendt D."/>
            <person name="Savage R."/>
            <person name="Osoegawa K."/>
            <person name="de Jong P."/>
            <person name="Grimwood J."/>
            <person name="Chapman J.A."/>
            <person name="Shapiro H."/>
            <person name="Aerts A."/>
            <person name="Otillar R.P."/>
            <person name="Terry A.Y."/>
            <person name="Boore J.L."/>
            <person name="Grigoriev I.V."/>
            <person name="Lindberg D.R."/>
            <person name="Seaver E.C."/>
            <person name="Weisblat D.A."/>
            <person name="Putnam N.H."/>
            <person name="Rokhsar D.S."/>
        </authorList>
    </citation>
    <scope>NUCLEOTIDE SEQUENCE</scope>
</reference>
<dbReference type="EMBL" id="KB096945">
    <property type="protein sequence ID" value="ESO00395.1"/>
    <property type="molecule type" value="Genomic_DNA"/>
</dbReference>
<organism evidence="2 3">
    <name type="scientific">Helobdella robusta</name>
    <name type="common">Californian leech</name>
    <dbReference type="NCBI Taxonomy" id="6412"/>
    <lineage>
        <taxon>Eukaryota</taxon>
        <taxon>Metazoa</taxon>
        <taxon>Spiralia</taxon>
        <taxon>Lophotrochozoa</taxon>
        <taxon>Annelida</taxon>
        <taxon>Clitellata</taxon>
        <taxon>Hirudinea</taxon>
        <taxon>Rhynchobdellida</taxon>
        <taxon>Glossiphoniidae</taxon>
        <taxon>Helobdella</taxon>
    </lineage>
</organism>
<dbReference type="KEGG" id="hro:HELRODRAFT_175812"/>
<dbReference type="HOGENOM" id="CLU_2252913_0_0_1"/>
<dbReference type="GeneID" id="20205547"/>
<dbReference type="EMBL" id="AMQM01005431">
    <property type="status" value="NOT_ANNOTATED_CDS"/>
    <property type="molecule type" value="Genomic_DNA"/>
</dbReference>
<dbReference type="EnsemblMetazoa" id="HelroT175812">
    <property type="protein sequence ID" value="HelroP175812"/>
    <property type="gene ID" value="HelroG175812"/>
</dbReference>
<evidence type="ECO:0000313" key="2">
    <source>
        <dbReference type="EnsemblMetazoa" id="HelroP175812"/>
    </source>
</evidence>
<gene>
    <name evidence="2" type="primary">20205547</name>
    <name evidence="1" type="ORF">HELRODRAFT_175812</name>
</gene>
<evidence type="ECO:0000313" key="3">
    <source>
        <dbReference type="Proteomes" id="UP000015101"/>
    </source>
</evidence>